<comment type="caution">
    <text evidence="2">The sequence shown here is derived from an EMBL/GenBank/DDBJ whole genome shotgun (WGS) entry which is preliminary data.</text>
</comment>
<keyword evidence="1" id="KW-1133">Transmembrane helix</keyword>
<feature type="transmembrane region" description="Helical" evidence="1">
    <location>
        <begin position="43"/>
        <end position="62"/>
    </location>
</feature>
<dbReference type="Proteomes" id="UP000319908">
    <property type="component" value="Unassembled WGS sequence"/>
</dbReference>
<keyword evidence="1" id="KW-0812">Transmembrane</keyword>
<proteinExistence type="predicted"/>
<evidence type="ECO:0000256" key="1">
    <source>
        <dbReference type="SAM" id="Phobius"/>
    </source>
</evidence>
<keyword evidence="1" id="KW-0472">Membrane</keyword>
<reference evidence="2 3" key="1">
    <citation type="journal article" date="2020" name="Antonie Van Leeuwenhoek">
        <title>Rhodopirellula heiligendammensis sp. nov., Rhodopirellula pilleata sp. nov., and Rhodopirellula solitaria sp. nov. isolated from natural or artificial marine surfaces in Northern Germany and California, USA, and emended description of the genus Rhodopirellula.</title>
        <authorList>
            <person name="Kallscheuer N."/>
            <person name="Wiegand S."/>
            <person name="Jogler M."/>
            <person name="Boedeker C."/>
            <person name="Peeters S.H."/>
            <person name="Rast P."/>
            <person name="Heuer A."/>
            <person name="Jetten M.S.M."/>
            <person name="Rohde M."/>
            <person name="Jogler C."/>
        </authorList>
    </citation>
    <scope>NUCLEOTIDE SEQUENCE [LARGE SCALE GENOMIC DNA]</scope>
    <source>
        <strain evidence="2 3">Poly21</strain>
    </source>
</reference>
<organism evidence="2 3">
    <name type="scientific">Allorhodopirellula heiligendammensis</name>
    <dbReference type="NCBI Taxonomy" id="2714739"/>
    <lineage>
        <taxon>Bacteria</taxon>
        <taxon>Pseudomonadati</taxon>
        <taxon>Planctomycetota</taxon>
        <taxon>Planctomycetia</taxon>
        <taxon>Pirellulales</taxon>
        <taxon>Pirellulaceae</taxon>
        <taxon>Allorhodopirellula</taxon>
    </lineage>
</organism>
<name>A0A5C6C522_9BACT</name>
<feature type="transmembrane region" description="Helical" evidence="1">
    <location>
        <begin position="74"/>
        <end position="92"/>
    </location>
</feature>
<feature type="transmembrane region" description="Helical" evidence="1">
    <location>
        <begin position="148"/>
        <end position="168"/>
    </location>
</feature>
<feature type="transmembrane region" description="Helical" evidence="1">
    <location>
        <begin position="113"/>
        <end position="136"/>
    </location>
</feature>
<protein>
    <submittedName>
        <fullName evidence="2">Uncharacterized protein</fullName>
    </submittedName>
</protein>
<keyword evidence="3" id="KW-1185">Reference proteome</keyword>
<gene>
    <name evidence="2" type="ORF">Poly21_07200</name>
</gene>
<evidence type="ECO:0000313" key="3">
    <source>
        <dbReference type="Proteomes" id="UP000319908"/>
    </source>
</evidence>
<accession>A0A5C6C522</accession>
<dbReference type="AlphaFoldDB" id="A0A5C6C522"/>
<dbReference type="EMBL" id="SJPU01000001">
    <property type="protein sequence ID" value="TWU18556.1"/>
    <property type="molecule type" value="Genomic_DNA"/>
</dbReference>
<evidence type="ECO:0000313" key="2">
    <source>
        <dbReference type="EMBL" id="TWU18556.1"/>
    </source>
</evidence>
<sequence>MTCPGGGLAASARMGDQLTVRRDLPETLTTAMERSHRHPLMTWLIRFLGWDGLVPAAIWLLPFAVRLLVPKVPLLIEVMAVILPIVAFFLRFKVGVWHISINRCGRIVRSGQFVALCCAILVLALVDAVIILTNVMPEGALTRSDLVFLGYIYVFYLSCMIFALYPGLTNSPKPPHEYCE</sequence>